<keyword evidence="4 10" id="KW-1133">Transmembrane helix</keyword>
<keyword evidence="5" id="KW-0297">G-protein coupled receptor</keyword>
<keyword evidence="3 10" id="KW-0812">Transmembrane</keyword>
<dbReference type="SUPFAM" id="SSF53822">
    <property type="entry name" value="Periplasmic binding protein-like I"/>
    <property type="match status" value="1"/>
</dbReference>
<evidence type="ECO:0000313" key="14">
    <source>
        <dbReference type="Proteomes" id="UP000594262"/>
    </source>
</evidence>
<feature type="transmembrane region" description="Helical" evidence="10">
    <location>
        <begin position="717"/>
        <end position="739"/>
    </location>
</feature>
<dbReference type="Gene3D" id="2.10.50.30">
    <property type="entry name" value="GPCR, family 3, nine cysteines domain"/>
    <property type="match status" value="1"/>
</dbReference>
<feature type="domain" description="G-protein coupled receptors family 3 profile" evidence="12">
    <location>
        <begin position="525"/>
        <end position="774"/>
    </location>
</feature>
<dbReference type="EnsemblMetazoa" id="CLYHEMT000806.1">
    <property type="protein sequence ID" value="CLYHEMP000806.1"/>
    <property type="gene ID" value="CLYHEMG000806"/>
</dbReference>
<dbReference type="Proteomes" id="UP000594262">
    <property type="component" value="Unplaced"/>
</dbReference>
<keyword evidence="11" id="KW-0732">Signal</keyword>
<comment type="subcellular location">
    <subcellularLocation>
        <location evidence="1">Cell membrane</location>
        <topology evidence="1">Multi-pass membrane protein</topology>
    </subcellularLocation>
</comment>
<dbReference type="InterPro" id="IPR028082">
    <property type="entry name" value="Peripla_BP_I"/>
</dbReference>
<evidence type="ECO:0000256" key="1">
    <source>
        <dbReference type="ARBA" id="ARBA00004651"/>
    </source>
</evidence>
<feature type="transmembrane region" description="Helical" evidence="10">
    <location>
        <begin position="560"/>
        <end position="581"/>
    </location>
</feature>
<evidence type="ECO:0000256" key="6">
    <source>
        <dbReference type="ARBA" id="ARBA00023136"/>
    </source>
</evidence>
<dbReference type="InterPro" id="IPR038550">
    <property type="entry name" value="GPCR_3_9-Cys_sf"/>
</dbReference>
<name>A0A7M5UZF3_9CNID</name>
<dbReference type="GO" id="GO:0004930">
    <property type="term" value="F:G protein-coupled receptor activity"/>
    <property type="evidence" value="ECO:0007669"/>
    <property type="project" value="UniProtKB-KW"/>
</dbReference>
<evidence type="ECO:0000256" key="8">
    <source>
        <dbReference type="ARBA" id="ARBA00023180"/>
    </source>
</evidence>
<keyword evidence="9" id="KW-0807">Transducer</keyword>
<evidence type="ECO:0000256" key="5">
    <source>
        <dbReference type="ARBA" id="ARBA00023040"/>
    </source>
</evidence>
<organism evidence="13 14">
    <name type="scientific">Clytia hemisphaerica</name>
    <dbReference type="NCBI Taxonomy" id="252671"/>
    <lineage>
        <taxon>Eukaryota</taxon>
        <taxon>Metazoa</taxon>
        <taxon>Cnidaria</taxon>
        <taxon>Hydrozoa</taxon>
        <taxon>Hydroidolina</taxon>
        <taxon>Leptothecata</taxon>
        <taxon>Obeliida</taxon>
        <taxon>Clytiidae</taxon>
        <taxon>Clytia</taxon>
    </lineage>
</organism>
<evidence type="ECO:0000256" key="7">
    <source>
        <dbReference type="ARBA" id="ARBA00023170"/>
    </source>
</evidence>
<dbReference type="GO" id="GO:0005886">
    <property type="term" value="C:plasma membrane"/>
    <property type="evidence" value="ECO:0007669"/>
    <property type="project" value="UniProtKB-SubCell"/>
</dbReference>
<accession>A0A7M5UZF3</accession>
<dbReference type="InterPro" id="IPR011500">
    <property type="entry name" value="GPCR_3_9-Cys_dom"/>
</dbReference>
<feature type="transmembrane region" description="Helical" evidence="10">
    <location>
        <begin position="677"/>
        <end position="697"/>
    </location>
</feature>
<dbReference type="PROSITE" id="PS50259">
    <property type="entry name" value="G_PROTEIN_RECEP_F3_4"/>
    <property type="match status" value="1"/>
</dbReference>
<dbReference type="Pfam" id="PF01094">
    <property type="entry name" value="ANF_receptor"/>
    <property type="match status" value="1"/>
</dbReference>
<feature type="transmembrane region" description="Helical" evidence="10">
    <location>
        <begin position="745"/>
        <end position="765"/>
    </location>
</feature>
<keyword evidence="7" id="KW-0675">Receptor</keyword>
<feature type="transmembrane region" description="Helical" evidence="10">
    <location>
        <begin position="593"/>
        <end position="615"/>
    </location>
</feature>
<dbReference type="RefSeq" id="XP_066921969.1">
    <property type="nucleotide sequence ID" value="XM_067065868.1"/>
</dbReference>
<keyword evidence="6 10" id="KW-0472">Membrane</keyword>
<evidence type="ECO:0000256" key="4">
    <source>
        <dbReference type="ARBA" id="ARBA00022989"/>
    </source>
</evidence>
<sequence length="821" mass="91660">MHPAIQLLFVTLLPYLALATVEYDRDGGYIIGAILPLTINGPDGKCSTLNPEGAAHAEAIKLAVDQISASSRFTSLISSTSIGYNIRDSCSDSVVERKVIYEFNKAALAYATNNSAPKPVDIVLSAFNLDSVNSLNLLNVESIPQISYSKDNAKLMQVTSAQGLAVQNLISVYPENTMAVQVVIDLINELNLQYVHAIFSDDYQGKQASKLLTDSLKTSQNCADVYNLDDSNMDSTIATMKSKPLIKVIVMHCAKDVEKKFYQKLIDEDMSDYIIFSTQDWSKEGDSLVPYSDVTQGMIYIHPDRDTLNFEGRIGSVTRPYTNSPWLKALYDSYGGNTQAEDKVKSEVSKASSSAIYSYESIYTIAEGLLKGRDLLEKVKGLELVIEYLGRNDLRFNDHLIAEGTRYVLKNVKKSSSQGVFVGSWENQPNREPLRLSKQNIEWKNGSKETPVSSCSETCALGFYREFTNDVIKCCWDCKACPNGTFSNITNSNTCLTPCEGCVAKPDKTGYVKYEVQNFKWFGPKGSFLIFLIVLASCFILLALGIISQNSDHELIQLSGYNLLCLYLIGCLLLTLAPIPLLVTPTVSSCNGYIAVMNIGLTVIFAVMMTRTSYVNDFYDENGQVVKGGLGKHPRFIIIMTLIFIQALILIIVNNLYPPQTMHSATDNYAVKYAECSSWASWGFWVAFSFNIALSLIGNFMSCSSTKMEDICEELKWLLITYLIFYMNGLAEVIIFYRVRNEQLAVGQAVMCILMAMSFYFFFIWPKVWYVLFKSKDGKIQRSPEPIPQDDDHMTTAIHSSDAFKQHGVVQMRLKQNDAEA</sequence>
<dbReference type="Pfam" id="PF07562">
    <property type="entry name" value="NCD3G"/>
    <property type="match status" value="1"/>
</dbReference>
<feature type="transmembrane region" description="Helical" evidence="10">
    <location>
        <begin position="528"/>
        <end position="548"/>
    </location>
</feature>
<evidence type="ECO:0000256" key="11">
    <source>
        <dbReference type="SAM" id="SignalP"/>
    </source>
</evidence>
<dbReference type="PANTHER" id="PTHR24060">
    <property type="entry name" value="METABOTROPIC GLUTAMATE RECEPTOR"/>
    <property type="match status" value="1"/>
</dbReference>
<keyword evidence="8" id="KW-0325">Glycoprotein</keyword>
<evidence type="ECO:0000259" key="12">
    <source>
        <dbReference type="PROSITE" id="PS50259"/>
    </source>
</evidence>
<keyword evidence="14" id="KW-1185">Reference proteome</keyword>
<dbReference type="OrthoDB" id="5984008at2759"/>
<feature type="transmembrane region" description="Helical" evidence="10">
    <location>
        <begin position="636"/>
        <end position="657"/>
    </location>
</feature>
<dbReference type="PRINTS" id="PR00248">
    <property type="entry name" value="GPCRMGR"/>
</dbReference>
<dbReference type="InterPro" id="IPR000337">
    <property type="entry name" value="GPCR_3"/>
</dbReference>
<evidence type="ECO:0000313" key="13">
    <source>
        <dbReference type="EnsemblMetazoa" id="CLYHEMP000806.1"/>
    </source>
</evidence>
<keyword evidence="2" id="KW-1003">Cell membrane</keyword>
<dbReference type="GeneID" id="136809346"/>
<dbReference type="InterPro" id="IPR001828">
    <property type="entry name" value="ANF_lig-bd_rcpt"/>
</dbReference>
<evidence type="ECO:0000256" key="2">
    <source>
        <dbReference type="ARBA" id="ARBA00022475"/>
    </source>
</evidence>
<proteinExistence type="predicted"/>
<feature type="chain" id="PRO_5029645718" description="G-protein coupled receptors family 3 profile domain-containing protein" evidence="11">
    <location>
        <begin position="20"/>
        <end position="821"/>
    </location>
</feature>
<evidence type="ECO:0000256" key="3">
    <source>
        <dbReference type="ARBA" id="ARBA00022692"/>
    </source>
</evidence>
<evidence type="ECO:0000256" key="10">
    <source>
        <dbReference type="SAM" id="Phobius"/>
    </source>
</evidence>
<evidence type="ECO:0000256" key="9">
    <source>
        <dbReference type="ARBA" id="ARBA00023224"/>
    </source>
</evidence>
<reference evidence="13" key="1">
    <citation type="submission" date="2021-01" db="UniProtKB">
        <authorList>
            <consortium name="EnsemblMetazoa"/>
        </authorList>
    </citation>
    <scope>IDENTIFICATION</scope>
</reference>
<dbReference type="InterPro" id="IPR017978">
    <property type="entry name" value="GPCR_3_C"/>
</dbReference>
<protein>
    <recommendedName>
        <fullName evidence="12">G-protein coupled receptors family 3 profile domain-containing protein</fullName>
    </recommendedName>
</protein>
<feature type="signal peptide" evidence="11">
    <location>
        <begin position="1"/>
        <end position="19"/>
    </location>
</feature>
<dbReference type="Pfam" id="PF00003">
    <property type="entry name" value="7tm_3"/>
    <property type="match status" value="1"/>
</dbReference>
<dbReference type="Gene3D" id="3.40.50.2300">
    <property type="match status" value="2"/>
</dbReference>
<dbReference type="InterPro" id="IPR050726">
    <property type="entry name" value="mGluR"/>
</dbReference>
<dbReference type="AlphaFoldDB" id="A0A7M5UZF3"/>